<evidence type="ECO:0000256" key="2">
    <source>
        <dbReference type="ARBA" id="ARBA00022729"/>
    </source>
</evidence>
<evidence type="ECO:0000313" key="9">
    <source>
        <dbReference type="EMBL" id="MXP28865.1"/>
    </source>
</evidence>
<keyword evidence="2 8" id="KW-0732">Signal</keyword>
<evidence type="ECO:0000256" key="6">
    <source>
        <dbReference type="ARBA" id="ARBA00023288"/>
    </source>
</evidence>
<evidence type="ECO:0000256" key="1">
    <source>
        <dbReference type="ARBA" id="ARBA00004459"/>
    </source>
</evidence>
<evidence type="ECO:0000256" key="4">
    <source>
        <dbReference type="ARBA" id="ARBA00023139"/>
    </source>
</evidence>
<dbReference type="Proteomes" id="UP000439780">
    <property type="component" value="Unassembled WGS sequence"/>
</dbReference>
<organism evidence="9 10">
    <name type="scientific">Qipengyuania algicida</name>
    <dbReference type="NCBI Taxonomy" id="1836209"/>
    <lineage>
        <taxon>Bacteria</taxon>
        <taxon>Pseudomonadati</taxon>
        <taxon>Pseudomonadota</taxon>
        <taxon>Alphaproteobacteria</taxon>
        <taxon>Sphingomonadales</taxon>
        <taxon>Erythrobacteraceae</taxon>
        <taxon>Qipengyuania</taxon>
    </lineage>
</organism>
<evidence type="ECO:0000313" key="10">
    <source>
        <dbReference type="Proteomes" id="UP000439780"/>
    </source>
</evidence>
<keyword evidence="4" id="KW-0564">Palmitate</keyword>
<feature type="compositionally biased region" description="Pro residues" evidence="7">
    <location>
        <begin position="25"/>
        <end position="36"/>
    </location>
</feature>
<comment type="caution">
    <text evidence="9">The sequence shown here is derived from an EMBL/GenBank/DDBJ whole genome shotgun (WGS) entry which is preliminary data.</text>
</comment>
<dbReference type="InterPro" id="IPR032831">
    <property type="entry name" value="LptM_cons"/>
</dbReference>
<feature type="region of interest" description="Disordered" evidence="7">
    <location>
        <begin position="23"/>
        <end position="55"/>
    </location>
</feature>
<sequence>MMIRACLILLLTTGLAACGQRAALTPPPQASLPPAPYGGHGKPDAEALLTPPPQAVPVLSVELRSRSEEREDDPFDLPPQ</sequence>
<evidence type="ECO:0008006" key="11">
    <source>
        <dbReference type="Google" id="ProtNLM"/>
    </source>
</evidence>
<keyword evidence="6" id="KW-0449">Lipoprotein</keyword>
<gene>
    <name evidence="9" type="ORF">GRI58_08525</name>
</gene>
<feature type="signal peptide" evidence="8">
    <location>
        <begin position="1"/>
        <end position="22"/>
    </location>
</feature>
<evidence type="ECO:0000256" key="8">
    <source>
        <dbReference type="SAM" id="SignalP"/>
    </source>
</evidence>
<comment type="subcellular location">
    <subcellularLocation>
        <location evidence="1">Cell outer membrane</location>
        <topology evidence="1">Lipid-anchor</topology>
    </subcellularLocation>
</comment>
<reference evidence="9 10" key="1">
    <citation type="submission" date="2019-12" db="EMBL/GenBank/DDBJ databases">
        <title>Genomic-based taxomic classification of the family Erythrobacteraceae.</title>
        <authorList>
            <person name="Xu L."/>
        </authorList>
    </citation>
    <scope>NUCLEOTIDE SEQUENCE [LARGE SCALE GENOMIC DNA]</scope>
    <source>
        <strain evidence="9 10">KEMB 9005-328</strain>
    </source>
</reference>
<dbReference type="PROSITE" id="PS51257">
    <property type="entry name" value="PROKAR_LIPOPROTEIN"/>
    <property type="match status" value="1"/>
</dbReference>
<evidence type="ECO:0000256" key="5">
    <source>
        <dbReference type="ARBA" id="ARBA00023237"/>
    </source>
</evidence>
<keyword evidence="5" id="KW-0998">Cell outer membrane</keyword>
<dbReference type="RefSeq" id="WP_160753133.1">
    <property type="nucleotide sequence ID" value="NZ_WTYA01000005.1"/>
</dbReference>
<dbReference type="EMBL" id="WTYA01000005">
    <property type="protein sequence ID" value="MXP28865.1"/>
    <property type="molecule type" value="Genomic_DNA"/>
</dbReference>
<name>A0A845AJ32_9SPHN</name>
<dbReference type="AlphaFoldDB" id="A0A845AJ32"/>
<feature type="chain" id="PRO_5032879318" description="Argininosuccinate lyase" evidence="8">
    <location>
        <begin position="23"/>
        <end position="80"/>
    </location>
</feature>
<proteinExistence type="predicted"/>
<keyword evidence="3" id="KW-0472">Membrane</keyword>
<keyword evidence="10" id="KW-1185">Reference proteome</keyword>
<evidence type="ECO:0000256" key="3">
    <source>
        <dbReference type="ARBA" id="ARBA00023136"/>
    </source>
</evidence>
<evidence type="ECO:0000256" key="7">
    <source>
        <dbReference type="SAM" id="MobiDB-lite"/>
    </source>
</evidence>
<accession>A0A845AJ32</accession>
<dbReference type="NCBIfam" id="NF047847">
    <property type="entry name" value="SS_mature_LptM"/>
    <property type="match status" value="1"/>
</dbReference>
<protein>
    <recommendedName>
        <fullName evidence="11">Argininosuccinate lyase</fullName>
    </recommendedName>
</protein>